<dbReference type="PANTHER" id="PTHR12203:SF63">
    <property type="entry name" value="GLYCOSYL TRANSFERASE CAP10 DOMAIN-CONTAINING PROTEIN"/>
    <property type="match status" value="1"/>
</dbReference>
<dbReference type="AlphaFoldDB" id="A0AA39GH64"/>
<organism evidence="2 3">
    <name type="scientific">Sarocladium strictum</name>
    <name type="common">Black bundle disease fungus</name>
    <name type="synonym">Acremonium strictum</name>
    <dbReference type="NCBI Taxonomy" id="5046"/>
    <lineage>
        <taxon>Eukaryota</taxon>
        <taxon>Fungi</taxon>
        <taxon>Dikarya</taxon>
        <taxon>Ascomycota</taxon>
        <taxon>Pezizomycotina</taxon>
        <taxon>Sordariomycetes</taxon>
        <taxon>Hypocreomycetidae</taxon>
        <taxon>Hypocreales</taxon>
        <taxon>Sarocladiaceae</taxon>
        <taxon>Sarocladium</taxon>
    </lineage>
</organism>
<feature type="domain" description="Glycosyl transferase CAP10" evidence="1">
    <location>
        <begin position="68"/>
        <end position="346"/>
    </location>
</feature>
<name>A0AA39GH64_SARSR</name>
<dbReference type="PANTHER" id="PTHR12203">
    <property type="entry name" value="KDEL LYS-ASP-GLU-LEU CONTAINING - RELATED"/>
    <property type="match status" value="1"/>
</dbReference>
<evidence type="ECO:0000313" key="2">
    <source>
        <dbReference type="EMBL" id="KAK0387270.1"/>
    </source>
</evidence>
<dbReference type="Pfam" id="PF05686">
    <property type="entry name" value="Glyco_transf_90"/>
    <property type="match status" value="1"/>
</dbReference>
<keyword evidence="3" id="KW-1185">Reference proteome</keyword>
<dbReference type="Proteomes" id="UP001175261">
    <property type="component" value="Unassembled WGS sequence"/>
</dbReference>
<evidence type="ECO:0000259" key="1">
    <source>
        <dbReference type="SMART" id="SM00672"/>
    </source>
</evidence>
<protein>
    <recommendedName>
        <fullName evidence="1">Glycosyl transferase CAP10 domain-containing protein</fullName>
    </recommendedName>
</protein>
<accession>A0AA39GH64</accession>
<reference evidence="2" key="1">
    <citation type="submission" date="2022-10" db="EMBL/GenBank/DDBJ databases">
        <title>Determination and structural analysis of whole genome sequence of Sarocladium strictum F4-1.</title>
        <authorList>
            <person name="Hu L."/>
            <person name="Jiang Y."/>
        </authorList>
    </citation>
    <scope>NUCLEOTIDE SEQUENCE</scope>
    <source>
        <strain evidence="2">F4-1</strain>
    </source>
</reference>
<dbReference type="SMART" id="SM00672">
    <property type="entry name" value="CAP10"/>
    <property type="match status" value="1"/>
</dbReference>
<evidence type="ECO:0000313" key="3">
    <source>
        <dbReference type="Proteomes" id="UP001175261"/>
    </source>
</evidence>
<sequence>MKEIDDEVARGPLEVQFQSGVILQARIENNQLFILRSPHKNDLSQAMRHRQLSTLHQLHRSLLTSPCPLPNTTLSLSAHDVSSASTIAFARPLVSPSDKRILPMPHFSFWSWPLPFIGSIPSAARRIAEIEEASGGFGNKDGKAVWRGTSWFNNGAGASPRGRQDLLRIAKGKSWADVEALQWEVNSEDASNALRIEDFCKRKYIIHTEGFGYSGRLQFHQLCASVVLSPPLEWMQHTSHLIRPVLSSILLSKGRHAGAMPKWEQRARTGWTEVYTTDEANMVFVRPDWEDLEEVISWLEANPGVAEGIAKRQRETFEESGYLSPAAEVCYWRALIRGWAEISRPTGDGWETGGQLYEEFVTVKQVDKEAIADAD</sequence>
<comment type="caution">
    <text evidence="2">The sequence shown here is derived from an EMBL/GenBank/DDBJ whole genome shotgun (WGS) entry which is preliminary data.</text>
</comment>
<proteinExistence type="predicted"/>
<dbReference type="InterPro" id="IPR051091">
    <property type="entry name" value="O-Glucosyltr/Glycosyltrsf_90"/>
</dbReference>
<dbReference type="EMBL" id="JAPDFR010000004">
    <property type="protein sequence ID" value="KAK0387270.1"/>
    <property type="molecule type" value="Genomic_DNA"/>
</dbReference>
<gene>
    <name evidence="2" type="ORF">NLU13_5583</name>
</gene>
<dbReference type="InterPro" id="IPR006598">
    <property type="entry name" value="CAP10"/>
</dbReference>